<dbReference type="SUPFAM" id="SSF47616">
    <property type="entry name" value="GST C-terminal domain-like"/>
    <property type="match status" value="1"/>
</dbReference>
<organism evidence="1 2">
    <name type="scientific">Trichoplax adhaerens</name>
    <name type="common">Trichoplax reptans</name>
    <dbReference type="NCBI Taxonomy" id="10228"/>
    <lineage>
        <taxon>Eukaryota</taxon>
        <taxon>Metazoa</taxon>
        <taxon>Placozoa</taxon>
        <taxon>Uniplacotomia</taxon>
        <taxon>Trichoplacea</taxon>
        <taxon>Trichoplacidae</taxon>
        <taxon>Trichoplax</taxon>
    </lineage>
</organism>
<reference evidence="1 2" key="1">
    <citation type="journal article" date="2008" name="Nature">
        <title>The Trichoplax genome and the nature of placozoans.</title>
        <authorList>
            <person name="Srivastava M."/>
            <person name="Begovic E."/>
            <person name="Chapman J."/>
            <person name="Putnam N.H."/>
            <person name="Hellsten U."/>
            <person name="Kawashima T."/>
            <person name="Kuo A."/>
            <person name="Mitros T."/>
            <person name="Salamov A."/>
            <person name="Carpenter M.L."/>
            <person name="Signorovitch A.Y."/>
            <person name="Moreno M.A."/>
            <person name="Kamm K."/>
            <person name="Grimwood J."/>
            <person name="Schmutz J."/>
            <person name="Shapiro H."/>
            <person name="Grigoriev I.V."/>
            <person name="Buss L.W."/>
            <person name="Schierwater B."/>
            <person name="Dellaporta S.L."/>
            <person name="Rokhsar D.S."/>
        </authorList>
    </citation>
    <scope>NUCLEOTIDE SEQUENCE [LARGE SCALE GENOMIC DNA]</scope>
    <source>
        <strain evidence="1 2">Grell-BS-1999</strain>
    </source>
</reference>
<dbReference type="GeneID" id="6758017"/>
<dbReference type="HOGENOM" id="CLU_2124209_0_0_1"/>
<sequence>MISMKSTFCIGNRLPLDSSNSFHSNNSQEEYKIQMMIVAACDLLEKLVAIYFQGAKKTKKFHEEFLALWLNVLEKSYQDGGSPYCVNDTAKRLRKLPFIVPEFYNCKSRFKMKL</sequence>
<dbReference type="AlphaFoldDB" id="B3S908"/>
<dbReference type="CTD" id="6758017"/>
<dbReference type="InterPro" id="IPR036282">
    <property type="entry name" value="Glutathione-S-Trfase_C_sf"/>
</dbReference>
<dbReference type="InParanoid" id="B3S908"/>
<dbReference type="EMBL" id="DS985257">
    <property type="protein sequence ID" value="EDV20796.1"/>
    <property type="molecule type" value="Genomic_DNA"/>
</dbReference>
<dbReference type="Gene3D" id="1.20.1050.10">
    <property type="match status" value="1"/>
</dbReference>
<dbReference type="RefSeq" id="XP_002116737.1">
    <property type="nucleotide sequence ID" value="XM_002116701.1"/>
</dbReference>
<dbReference type="KEGG" id="tad:TRIADDRAFT_60655"/>
<gene>
    <name evidence="1" type="ORF">TRIADDRAFT_60655</name>
</gene>
<name>B3S908_TRIAD</name>
<evidence type="ECO:0000313" key="2">
    <source>
        <dbReference type="Proteomes" id="UP000009022"/>
    </source>
</evidence>
<evidence type="ECO:0000313" key="1">
    <source>
        <dbReference type="EMBL" id="EDV20796.1"/>
    </source>
</evidence>
<proteinExistence type="predicted"/>
<dbReference type="Proteomes" id="UP000009022">
    <property type="component" value="Unassembled WGS sequence"/>
</dbReference>
<protein>
    <submittedName>
        <fullName evidence="1">Uncharacterized protein</fullName>
    </submittedName>
</protein>
<keyword evidence="2" id="KW-1185">Reference proteome</keyword>
<accession>B3S908</accession>
<dbReference type="PhylomeDB" id="B3S908"/>